<dbReference type="Pfam" id="PF01202">
    <property type="entry name" value="SKI"/>
    <property type="match status" value="1"/>
</dbReference>
<evidence type="ECO:0000256" key="11">
    <source>
        <dbReference type="HAMAP-Rule" id="MF_00109"/>
    </source>
</evidence>
<dbReference type="PRINTS" id="PR01100">
    <property type="entry name" value="SHIKIMTKNASE"/>
</dbReference>
<comment type="caution">
    <text evidence="13">The sequence shown here is derived from an EMBL/GenBank/DDBJ whole genome shotgun (WGS) entry which is preliminary data.</text>
</comment>
<keyword evidence="9 11" id="KW-0057">Aromatic amino acid biosynthesis</keyword>
<dbReference type="PROSITE" id="PS01128">
    <property type="entry name" value="SHIKIMATE_KINASE"/>
    <property type="match status" value="1"/>
</dbReference>
<protein>
    <recommendedName>
        <fullName evidence="3 11">Shikimate kinase</fullName>
        <shortName evidence="11">SK</shortName>
        <ecNumber evidence="3 11">2.7.1.71</ecNumber>
    </recommendedName>
</protein>
<keyword evidence="6 11" id="KW-0547">Nucleotide-binding</keyword>
<evidence type="ECO:0000256" key="1">
    <source>
        <dbReference type="ARBA" id="ARBA00004842"/>
    </source>
</evidence>
<dbReference type="RefSeq" id="WP_310547656.1">
    <property type="nucleotide sequence ID" value="NZ_JAVKGR010000002.1"/>
</dbReference>
<keyword evidence="8 11" id="KW-0067">ATP-binding</keyword>
<feature type="binding site" evidence="11">
    <location>
        <position position="140"/>
    </location>
    <ligand>
        <name>ATP</name>
        <dbReference type="ChEBI" id="CHEBI:30616"/>
    </ligand>
</feature>
<feature type="binding site" evidence="11">
    <location>
        <position position="103"/>
    </location>
    <ligand>
        <name>substrate</name>
    </ligand>
</feature>
<dbReference type="Gene3D" id="3.40.50.300">
    <property type="entry name" value="P-loop containing nucleotide triphosphate hydrolases"/>
    <property type="match status" value="1"/>
</dbReference>
<comment type="subcellular location">
    <subcellularLocation>
        <location evidence="11">Cytoplasm</location>
    </subcellularLocation>
</comment>
<feature type="binding site" evidence="11">
    <location>
        <position position="39"/>
    </location>
    <ligand>
        <name>Mg(2+)</name>
        <dbReference type="ChEBI" id="CHEBI:18420"/>
    </ligand>
</feature>
<keyword evidence="11" id="KW-0460">Magnesium</keyword>
<comment type="cofactor">
    <cofactor evidence="11">
        <name>Mg(2+)</name>
        <dbReference type="ChEBI" id="CHEBI:18420"/>
    </cofactor>
    <text evidence="11">Binds 1 Mg(2+) ion per subunit.</text>
</comment>
<dbReference type="GO" id="GO:0004765">
    <property type="term" value="F:shikimate kinase activity"/>
    <property type="evidence" value="ECO:0007669"/>
    <property type="project" value="UniProtKB-EC"/>
</dbReference>
<dbReference type="SUPFAM" id="SSF52540">
    <property type="entry name" value="P-loop containing nucleoside triphosphate hydrolases"/>
    <property type="match status" value="1"/>
</dbReference>
<dbReference type="EC" id="2.7.1.71" evidence="3 11"/>
<keyword evidence="7 11" id="KW-0418">Kinase</keyword>
<dbReference type="PANTHER" id="PTHR21087:SF16">
    <property type="entry name" value="SHIKIMATE KINASE 1, CHLOROPLASTIC"/>
    <property type="match status" value="1"/>
</dbReference>
<proteinExistence type="inferred from homology"/>
<dbReference type="InterPro" id="IPR000623">
    <property type="entry name" value="Shikimate_kinase/TSH1"/>
</dbReference>
<feature type="region of interest" description="Disordered" evidence="12">
    <location>
        <begin position="1"/>
        <end position="22"/>
    </location>
</feature>
<comment type="pathway">
    <text evidence="1 11">Metabolic intermediate biosynthesis; chorismate biosynthesis; chorismate from D-erythrose 4-phosphate and phosphoenolpyruvate: step 5/7.</text>
</comment>
<evidence type="ECO:0000256" key="4">
    <source>
        <dbReference type="ARBA" id="ARBA00022605"/>
    </source>
</evidence>
<evidence type="ECO:0000256" key="6">
    <source>
        <dbReference type="ARBA" id="ARBA00022741"/>
    </source>
</evidence>
<comment type="subunit">
    <text evidence="11">Monomer.</text>
</comment>
<dbReference type="PANTHER" id="PTHR21087">
    <property type="entry name" value="SHIKIMATE KINASE"/>
    <property type="match status" value="1"/>
</dbReference>
<keyword evidence="14" id="KW-1185">Reference proteome</keyword>
<organism evidence="13 14">
    <name type="scientific">Nesterenkonia aerolata</name>
    <dbReference type="NCBI Taxonomy" id="3074079"/>
    <lineage>
        <taxon>Bacteria</taxon>
        <taxon>Bacillati</taxon>
        <taxon>Actinomycetota</taxon>
        <taxon>Actinomycetes</taxon>
        <taxon>Micrococcales</taxon>
        <taxon>Micrococcaceae</taxon>
        <taxon>Nesterenkonia</taxon>
    </lineage>
</organism>
<feature type="binding site" evidence="11">
    <location>
        <position position="158"/>
    </location>
    <ligand>
        <name>substrate</name>
    </ligand>
</feature>
<evidence type="ECO:0000256" key="10">
    <source>
        <dbReference type="ARBA" id="ARBA00048567"/>
    </source>
</evidence>
<evidence type="ECO:0000256" key="9">
    <source>
        <dbReference type="ARBA" id="ARBA00023141"/>
    </source>
</evidence>
<evidence type="ECO:0000313" key="14">
    <source>
        <dbReference type="Proteomes" id="UP001251870"/>
    </source>
</evidence>
<dbReference type="EMBL" id="JAVKGR010000002">
    <property type="protein sequence ID" value="MDR8018678.1"/>
    <property type="molecule type" value="Genomic_DNA"/>
</dbReference>
<keyword evidence="11" id="KW-0963">Cytoplasm</keyword>
<keyword evidence="4 11" id="KW-0028">Amino-acid biosynthesis</keyword>
<keyword evidence="11" id="KW-0479">Metal-binding</keyword>
<accession>A0ABU2DQA2</accession>
<keyword evidence="5 11" id="KW-0808">Transferase</keyword>
<feature type="binding site" evidence="11">
    <location>
        <position position="80"/>
    </location>
    <ligand>
        <name>substrate</name>
    </ligand>
</feature>
<comment type="caution">
    <text evidence="11">Lacks conserved residue(s) required for the propagation of feature annotation.</text>
</comment>
<sequence>MDEEARRIDAVPGPEHEADDDGFEGRNIVLIGPMGSGKSTVGSALARRLGRPHVDSDQFFVARHGAIPEYFLAHGEAAFRAEEERVVADLLDSPRPSVVSLGGGAVLSAATRGLLRGHLVVMLDMSLEQAHRRIGDGSTRPVLGEHPMQRWAEVYAEREPLYRGAADVVIDSADATVPQRAVTIVEALRVHLRTATPPTRPHQEASEL</sequence>
<evidence type="ECO:0000256" key="7">
    <source>
        <dbReference type="ARBA" id="ARBA00022777"/>
    </source>
</evidence>
<evidence type="ECO:0000256" key="12">
    <source>
        <dbReference type="SAM" id="MobiDB-lite"/>
    </source>
</evidence>
<feature type="binding site" evidence="11">
    <location>
        <begin position="35"/>
        <end position="40"/>
    </location>
    <ligand>
        <name>ATP</name>
        <dbReference type="ChEBI" id="CHEBI:30616"/>
    </ligand>
</feature>
<dbReference type="InterPro" id="IPR031322">
    <property type="entry name" value="Shikimate/glucono_kinase"/>
</dbReference>
<dbReference type="InterPro" id="IPR023000">
    <property type="entry name" value="Shikimate_kinase_CS"/>
</dbReference>
<dbReference type="Proteomes" id="UP001251870">
    <property type="component" value="Unassembled WGS sequence"/>
</dbReference>
<comment type="function">
    <text evidence="11">Catalyzes the specific phosphorylation of the 3-hydroxyl group of shikimic acid using ATP as a cosubstrate.</text>
</comment>
<dbReference type="InterPro" id="IPR027417">
    <property type="entry name" value="P-loop_NTPase"/>
</dbReference>
<dbReference type="HAMAP" id="MF_00109">
    <property type="entry name" value="Shikimate_kinase"/>
    <property type="match status" value="1"/>
</dbReference>
<dbReference type="CDD" id="cd00464">
    <property type="entry name" value="SK"/>
    <property type="match status" value="1"/>
</dbReference>
<evidence type="ECO:0000256" key="5">
    <source>
        <dbReference type="ARBA" id="ARBA00022679"/>
    </source>
</evidence>
<reference evidence="13 14" key="1">
    <citation type="submission" date="2023-09" db="EMBL/GenBank/DDBJ databases">
        <title>Description of three actinobacteria isolated from air of manufacturing shop in a pharmaceutical factory.</title>
        <authorList>
            <person name="Zhang D.-F."/>
        </authorList>
    </citation>
    <scope>NUCLEOTIDE SEQUENCE [LARGE SCALE GENOMIC DNA]</scope>
    <source>
        <strain evidence="13 14">LY-0111</strain>
    </source>
</reference>
<gene>
    <name evidence="11" type="primary">aroK</name>
    <name evidence="13" type="ORF">RIL96_03750</name>
</gene>
<name>A0ABU2DQA2_9MICC</name>
<evidence type="ECO:0000256" key="8">
    <source>
        <dbReference type="ARBA" id="ARBA00022840"/>
    </source>
</evidence>
<evidence type="ECO:0000256" key="3">
    <source>
        <dbReference type="ARBA" id="ARBA00012154"/>
    </source>
</evidence>
<feature type="binding site" evidence="11">
    <location>
        <position position="57"/>
    </location>
    <ligand>
        <name>substrate</name>
    </ligand>
</feature>
<comment type="catalytic activity">
    <reaction evidence="10 11">
        <text>shikimate + ATP = 3-phosphoshikimate + ADP + H(+)</text>
        <dbReference type="Rhea" id="RHEA:13121"/>
        <dbReference type="ChEBI" id="CHEBI:15378"/>
        <dbReference type="ChEBI" id="CHEBI:30616"/>
        <dbReference type="ChEBI" id="CHEBI:36208"/>
        <dbReference type="ChEBI" id="CHEBI:145989"/>
        <dbReference type="ChEBI" id="CHEBI:456216"/>
        <dbReference type="EC" id="2.7.1.71"/>
    </reaction>
</comment>
<evidence type="ECO:0000313" key="13">
    <source>
        <dbReference type="EMBL" id="MDR8018678.1"/>
    </source>
</evidence>
<evidence type="ECO:0000256" key="2">
    <source>
        <dbReference type="ARBA" id="ARBA00006997"/>
    </source>
</evidence>
<comment type="similarity">
    <text evidence="2 11">Belongs to the shikimate kinase family.</text>
</comment>